<evidence type="ECO:0000313" key="2">
    <source>
        <dbReference type="EMBL" id="GEB49019.1"/>
    </source>
</evidence>
<evidence type="ECO:0008006" key="4">
    <source>
        <dbReference type="Google" id="ProtNLM"/>
    </source>
</evidence>
<feature type="signal peptide" evidence="1">
    <location>
        <begin position="1"/>
        <end position="30"/>
    </location>
</feature>
<reference evidence="2 3" key="1">
    <citation type="submission" date="2019-06" db="EMBL/GenBank/DDBJ databases">
        <title>Whole genome shotgun sequence of Streptomyces cacaoi subsp. cacaoi NBRC 12748.</title>
        <authorList>
            <person name="Hosoyama A."/>
            <person name="Uohara A."/>
            <person name="Ohji S."/>
            <person name="Ichikawa N."/>
        </authorList>
    </citation>
    <scope>NUCLEOTIDE SEQUENCE [LARGE SCALE GENOMIC DNA]</scope>
    <source>
        <strain evidence="2 3">NBRC 12748</strain>
    </source>
</reference>
<accession>A0A4Y3QVP5</accession>
<dbReference type="Proteomes" id="UP000319210">
    <property type="component" value="Unassembled WGS sequence"/>
</dbReference>
<comment type="caution">
    <text evidence="2">The sequence shown here is derived from an EMBL/GenBank/DDBJ whole genome shotgun (WGS) entry which is preliminary data.</text>
</comment>
<keyword evidence="1" id="KW-0732">Signal</keyword>
<organism evidence="2 3">
    <name type="scientific">Streptomyces cacaoi</name>
    <dbReference type="NCBI Taxonomy" id="1898"/>
    <lineage>
        <taxon>Bacteria</taxon>
        <taxon>Bacillati</taxon>
        <taxon>Actinomycetota</taxon>
        <taxon>Actinomycetes</taxon>
        <taxon>Kitasatosporales</taxon>
        <taxon>Streptomycetaceae</taxon>
        <taxon>Streptomyces</taxon>
    </lineage>
</organism>
<name>A0A4Y3QVP5_STRCI</name>
<evidence type="ECO:0000313" key="3">
    <source>
        <dbReference type="Proteomes" id="UP000319210"/>
    </source>
</evidence>
<dbReference type="AlphaFoldDB" id="A0A4Y3QVP5"/>
<dbReference type="OrthoDB" id="4208021at2"/>
<proteinExistence type="predicted"/>
<feature type="chain" id="PRO_5021438710" description="Secreted protein" evidence="1">
    <location>
        <begin position="31"/>
        <end position="140"/>
    </location>
</feature>
<gene>
    <name evidence="2" type="ORF">SCA03_15700</name>
</gene>
<evidence type="ECO:0000256" key="1">
    <source>
        <dbReference type="SAM" id="SignalP"/>
    </source>
</evidence>
<sequence>MKKFRHRVALAAGGCVLVAGGLSGSGAAQAATPPAQEGRQTFAVKGCNLGVTAPVQRPRKKVRARAWSRGCANNWTLTAVLQSSRWWGWATDAKARWIGSGSRTLTARCAGIHNHRVILYWSSGPLKGHKIGPTRKLNCH</sequence>
<keyword evidence="3" id="KW-1185">Reference proteome</keyword>
<protein>
    <recommendedName>
        <fullName evidence="4">Secreted protein</fullName>
    </recommendedName>
</protein>
<dbReference type="RefSeq" id="WP_030884121.1">
    <property type="nucleotide sequence ID" value="NZ_BJMM01000006.1"/>
</dbReference>
<dbReference type="EMBL" id="BJMM01000006">
    <property type="protein sequence ID" value="GEB49019.1"/>
    <property type="molecule type" value="Genomic_DNA"/>
</dbReference>